<feature type="domain" description="DUF6531" evidence="3">
    <location>
        <begin position="22"/>
        <end position="96"/>
    </location>
</feature>
<gene>
    <name evidence="5" type="ORF">LZC95_20385</name>
</gene>
<dbReference type="Pfam" id="PF20148">
    <property type="entry name" value="DUF6531"/>
    <property type="match status" value="1"/>
</dbReference>
<dbReference type="NCBIfam" id="TIGR01643">
    <property type="entry name" value="YD_repeat_2x"/>
    <property type="match status" value="1"/>
</dbReference>
<evidence type="ECO:0000313" key="5">
    <source>
        <dbReference type="EMBL" id="WXA99168.1"/>
    </source>
</evidence>
<dbReference type="PANTHER" id="PTHR32305">
    <property type="match status" value="1"/>
</dbReference>
<dbReference type="InterPro" id="IPR056823">
    <property type="entry name" value="TEN-like_YD-shell"/>
</dbReference>
<proteinExistence type="predicted"/>
<dbReference type="Gene3D" id="2.180.10.10">
    <property type="entry name" value="RHS repeat-associated core"/>
    <property type="match status" value="1"/>
</dbReference>
<evidence type="ECO:0000256" key="1">
    <source>
        <dbReference type="ARBA" id="ARBA00022737"/>
    </source>
</evidence>
<dbReference type="InterPro" id="IPR006530">
    <property type="entry name" value="YD"/>
</dbReference>
<dbReference type="InterPro" id="IPR045351">
    <property type="entry name" value="DUF6531"/>
</dbReference>
<dbReference type="InterPro" id="IPR050708">
    <property type="entry name" value="T6SS_VgrG/RHS"/>
</dbReference>
<feature type="region of interest" description="Disordered" evidence="2">
    <location>
        <begin position="996"/>
        <end position="1026"/>
    </location>
</feature>
<sequence>MPLQGWMTMTCRFREDALRYVGDPVDVITGALIDATYDFRLEVPFPFEFVRHYNSNNCEENRGLGWGHRHDFDHELQFTYDNTVGYVGPDGTRISFRFPQEDGARTTHAGYQLERVRLNAYNVHLPDERILEFEMWRADCPARLVAMANSAGKTHIYYDGTTALISSFSDSLGRTIRVDWVQVPDPFRPGVTRAQMAAFVLLHTSQPSGPSEEVLLWYKYDPNGHLVGGADRYRGSFAFEYDATGRMSKLVDRRGYAFHYAYDNRGRCIYSGAEDQVEEVRLQYLDGATVVFLADGGQWLYEHHDGYLARMVDPYGGEYRRELDDAGKLAAETDASGRRFEIVRDATGKAIGRADSAGHIWPLDSWPGPPAHYVAATAREWEYGSLLSGNHGLPIRRHLELDLLPAFIIDALTPPATGKFSVDFAERWQETTVHDPQGLRLRVERSNGERRSWSYDASANRTRFTDFDGSSWRWTYESWNRIKQIINPLGAIVDVTHSRRLMPLRVIDPSGFTTEYRYDLRNRLSGVFRDGVVHETYSYDAADELAEKRDRHGRILLRFEREDDGRRVTIAFGDGGRHELVYTAGRQIASASATQAGTSDTYAFEYSIWGQRVRDERNSRGVLRGFDGGELTEIRVLDRFITRYERKHRNRIDITDPTGATHSIQTCQGGVVRRRMSNGVTEVTQFHPGGDCLAKFVYTSAPHTWTRLFERSGEGDVRAIHDSARGTHRYSYDAAHRLIGETLPSGETRTFRYSLSDTLIEAPGLKGATVGRQRLSDANGSRFEYDHRDNLSVRHTSAGTFRLTHNARDQLVSIEGPAFRWSARYDVLGRRIETDFNGTITTFYWDVDRLAAEVESTGRVRVYVYADDLAMAPVAFIDYEHIDADPRSGRRYFVFGNHLGAPEIVHDDAGNVVWRARYEAYGAAHVEIGQNFHQPLRWPGHYFDIPTGLHYVRFRYYSPELGHFLETDPQGLRGGFNLYGYGSANPVRHVDVRGLSNACPETSKPQDQTEGGPDKQSEHLPRPLDEHEKALSERLKKMSDGELRDYVKERSKALRDAYDKAHPKKGEQSDDPLQEKRICFSVGVTEDAHGNRRVIVTSSSNHQQVPNSVKDAMHPGERVREAPPRLVEEGRGPNPNHRKGGPKSRLTNPESKQKLGEYDKNGNREGDYSKKLPNDPKGETRHHAEQRMENGADENNETVLTQQPTLPCCKGTGSCTEALGNAGKLDKIPEPVNKL</sequence>
<feature type="region of interest" description="Disordered" evidence="2">
    <location>
        <begin position="1096"/>
        <end position="1235"/>
    </location>
</feature>
<feature type="domain" description="Teneurin-like YD-shell" evidence="4">
    <location>
        <begin position="722"/>
        <end position="968"/>
    </location>
</feature>
<dbReference type="RefSeq" id="WP_394849802.1">
    <property type="nucleotide sequence ID" value="NZ_CP089982.1"/>
</dbReference>
<organism evidence="5 6">
    <name type="scientific">Pendulispora brunnea</name>
    <dbReference type="NCBI Taxonomy" id="2905690"/>
    <lineage>
        <taxon>Bacteria</taxon>
        <taxon>Pseudomonadati</taxon>
        <taxon>Myxococcota</taxon>
        <taxon>Myxococcia</taxon>
        <taxon>Myxococcales</taxon>
        <taxon>Sorangiineae</taxon>
        <taxon>Pendulisporaceae</taxon>
        <taxon>Pendulispora</taxon>
    </lineage>
</organism>
<feature type="compositionally biased region" description="Basic and acidic residues" evidence="2">
    <location>
        <begin position="1151"/>
        <end position="1190"/>
    </location>
</feature>
<evidence type="ECO:0000259" key="3">
    <source>
        <dbReference type="Pfam" id="PF20148"/>
    </source>
</evidence>
<dbReference type="EMBL" id="CP089982">
    <property type="protein sequence ID" value="WXA99168.1"/>
    <property type="molecule type" value="Genomic_DNA"/>
</dbReference>
<dbReference type="Proteomes" id="UP001379533">
    <property type="component" value="Chromosome"/>
</dbReference>
<protein>
    <submittedName>
        <fullName evidence="5">DUF6531 domain-containing protein</fullName>
    </submittedName>
</protein>
<accession>A0ABZ2KKI6</accession>
<reference evidence="5 6" key="1">
    <citation type="submission" date="2021-12" db="EMBL/GenBank/DDBJ databases">
        <title>Discovery of the Pendulisporaceae a myxobacterial family with distinct sporulation behavior and unique specialized metabolism.</title>
        <authorList>
            <person name="Garcia R."/>
            <person name="Popoff A."/>
            <person name="Bader C.D."/>
            <person name="Loehr J."/>
            <person name="Walesch S."/>
            <person name="Walt C."/>
            <person name="Boldt J."/>
            <person name="Bunk B."/>
            <person name="Haeckl F.J.F.P.J."/>
            <person name="Gunesch A.P."/>
            <person name="Birkelbach J."/>
            <person name="Nuebel U."/>
            <person name="Pietschmann T."/>
            <person name="Bach T."/>
            <person name="Mueller R."/>
        </authorList>
    </citation>
    <scope>NUCLEOTIDE SEQUENCE [LARGE SCALE GENOMIC DNA]</scope>
    <source>
        <strain evidence="5 6">MSr12523</strain>
    </source>
</reference>
<dbReference type="Pfam" id="PF25023">
    <property type="entry name" value="TEN_YD-shell"/>
    <property type="match status" value="1"/>
</dbReference>
<feature type="compositionally biased region" description="Polar residues" evidence="2">
    <location>
        <begin position="999"/>
        <end position="1009"/>
    </location>
</feature>
<keyword evidence="1" id="KW-0677">Repeat</keyword>
<evidence type="ECO:0000313" key="6">
    <source>
        <dbReference type="Proteomes" id="UP001379533"/>
    </source>
</evidence>
<keyword evidence="6" id="KW-1185">Reference proteome</keyword>
<evidence type="ECO:0000259" key="4">
    <source>
        <dbReference type="Pfam" id="PF25023"/>
    </source>
</evidence>
<name>A0ABZ2KKI6_9BACT</name>
<dbReference type="NCBIfam" id="TIGR03696">
    <property type="entry name" value="Rhs_assc_core"/>
    <property type="match status" value="1"/>
</dbReference>
<feature type="compositionally biased region" description="Polar residues" evidence="2">
    <location>
        <begin position="1096"/>
        <end position="1107"/>
    </location>
</feature>
<dbReference type="InterPro" id="IPR022385">
    <property type="entry name" value="Rhs_assc_core"/>
</dbReference>
<dbReference type="PANTHER" id="PTHR32305:SF15">
    <property type="entry name" value="PROTEIN RHSA-RELATED"/>
    <property type="match status" value="1"/>
</dbReference>
<feature type="compositionally biased region" description="Basic and acidic residues" evidence="2">
    <location>
        <begin position="1012"/>
        <end position="1026"/>
    </location>
</feature>
<feature type="compositionally biased region" description="Basic and acidic residues" evidence="2">
    <location>
        <begin position="1111"/>
        <end position="1131"/>
    </location>
</feature>
<evidence type="ECO:0000256" key="2">
    <source>
        <dbReference type="SAM" id="MobiDB-lite"/>
    </source>
</evidence>